<accession>A0A9Q0XFL7</accession>
<dbReference type="GO" id="GO:0047992">
    <property type="term" value="F:hydroxylysine kinase activity"/>
    <property type="evidence" value="ECO:0007669"/>
    <property type="project" value="UniProtKB-EC"/>
</dbReference>
<gene>
    <name evidence="11" type="ORF">JRQ81_006762</name>
</gene>
<evidence type="ECO:0000256" key="6">
    <source>
        <dbReference type="ARBA" id="ARBA00036820"/>
    </source>
</evidence>
<dbReference type="PANTHER" id="PTHR21064:SF1">
    <property type="entry name" value="HYDROXYLYSINE KINASE"/>
    <property type="match status" value="1"/>
</dbReference>
<evidence type="ECO:0000256" key="1">
    <source>
        <dbReference type="ARBA" id="ARBA00004496"/>
    </source>
</evidence>
<sequence>MAAGSGLNKPDFSPKQAVALVEREFGLKVPQVKPLPSYDDQNFYVCVAPSEGNGEKAGEYVLKIVNCEDSQNPDLIEVQTRIMMFLNKEGFPVPTPRFTKEGEIMFLESLETPSGPKAYMARLLTYLPGQTVAKVPVSPPLLYEIGQLAARLDKTLTEACPSCRATFPLTNLSLSSLDSVSWRVDYTLSSSQLQQVNEPVVHLKLNVKDVDRGSLEPVAMTLSAEKFRVLLAELKQAQALLKTLD</sequence>
<reference evidence="11" key="1">
    <citation type="journal article" date="2023" name="DNA Res.">
        <title>Chromosome-level genome assembly of Phrynocephalus forsythii using third-generation DNA sequencing and Hi-C analysis.</title>
        <authorList>
            <person name="Qi Y."/>
            <person name="Zhao W."/>
            <person name="Zhao Y."/>
            <person name="Niu C."/>
            <person name="Cao S."/>
            <person name="Zhang Y."/>
        </authorList>
    </citation>
    <scope>NUCLEOTIDE SEQUENCE</scope>
    <source>
        <tissue evidence="11">Muscle</tissue>
    </source>
</reference>
<dbReference type="EC" id="2.7.1.81" evidence="8"/>
<comment type="subcellular location">
    <subcellularLocation>
        <location evidence="1">Cytoplasm</location>
    </subcellularLocation>
</comment>
<dbReference type="EMBL" id="JAPFRF010000014">
    <property type="protein sequence ID" value="KAJ7311157.1"/>
    <property type="molecule type" value="Genomic_DNA"/>
</dbReference>
<name>A0A9Q0XFL7_9SAUR</name>
<dbReference type="Gene3D" id="3.30.200.20">
    <property type="entry name" value="Phosphorylase Kinase, domain 1"/>
    <property type="match status" value="1"/>
</dbReference>
<keyword evidence="4" id="KW-0808">Transferase</keyword>
<dbReference type="GO" id="GO:0005737">
    <property type="term" value="C:cytoplasm"/>
    <property type="evidence" value="ECO:0007669"/>
    <property type="project" value="UniProtKB-SubCell"/>
</dbReference>
<evidence type="ECO:0000256" key="7">
    <source>
        <dbReference type="ARBA" id="ARBA00037368"/>
    </source>
</evidence>
<dbReference type="FunFam" id="3.30.200.20:FF:000549">
    <property type="entry name" value="hydroxylysine kinase"/>
    <property type="match status" value="1"/>
</dbReference>
<comment type="function">
    <text evidence="7">Catalyzes the GTP-dependent phosphorylation of 5-hydroxy-L-lysine.</text>
</comment>
<proteinExistence type="inferred from homology"/>
<dbReference type="InterPro" id="IPR050249">
    <property type="entry name" value="Pseudomonas-type_ThrB"/>
</dbReference>
<evidence type="ECO:0000313" key="12">
    <source>
        <dbReference type="Proteomes" id="UP001142489"/>
    </source>
</evidence>
<evidence type="ECO:0000256" key="2">
    <source>
        <dbReference type="ARBA" id="ARBA00006219"/>
    </source>
</evidence>
<evidence type="ECO:0000256" key="4">
    <source>
        <dbReference type="ARBA" id="ARBA00022679"/>
    </source>
</evidence>
<evidence type="ECO:0000313" key="11">
    <source>
        <dbReference type="EMBL" id="KAJ7311157.1"/>
    </source>
</evidence>
<evidence type="ECO:0000256" key="8">
    <source>
        <dbReference type="ARBA" id="ARBA00038873"/>
    </source>
</evidence>
<dbReference type="AlphaFoldDB" id="A0A9Q0XFL7"/>
<evidence type="ECO:0000256" key="3">
    <source>
        <dbReference type="ARBA" id="ARBA00022490"/>
    </source>
</evidence>
<dbReference type="Pfam" id="PF07258">
    <property type="entry name" value="COMM_domain"/>
    <property type="match status" value="1"/>
</dbReference>
<keyword evidence="3" id="KW-0963">Cytoplasm</keyword>
<comment type="catalytic activity">
    <reaction evidence="6">
        <text>(5R)-5-hydroxy-L-lysine + GTP = (5R)-5-phosphooxy-L-lysine + GDP + H(+)</text>
        <dbReference type="Rhea" id="RHEA:19049"/>
        <dbReference type="ChEBI" id="CHEBI:15378"/>
        <dbReference type="ChEBI" id="CHEBI:37565"/>
        <dbReference type="ChEBI" id="CHEBI:57882"/>
        <dbReference type="ChEBI" id="CHEBI:58189"/>
        <dbReference type="ChEBI" id="CHEBI:58357"/>
        <dbReference type="EC" id="2.7.1.81"/>
    </reaction>
</comment>
<evidence type="ECO:0000259" key="10">
    <source>
        <dbReference type="PROSITE" id="PS51269"/>
    </source>
</evidence>
<dbReference type="Pfam" id="PF01636">
    <property type="entry name" value="APH"/>
    <property type="match status" value="1"/>
</dbReference>
<keyword evidence="5" id="KW-0418">Kinase</keyword>
<feature type="domain" description="COMM" evidence="10">
    <location>
        <begin position="176"/>
        <end position="245"/>
    </location>
</feature>
<dbReference type="Proteomes" id="UP001142489">
    <property type="component" value="Unassembled WGS sequence"/>
</dbReference>
<comment type="caution">
    <text evidence="11">The sequence shown here is derived from an EMBL/GenBank/DDBJ whole genome shotgun (WGS) entry which is preliminary data.</text>
</comment>
<keyword evidence="12" id="KW-1185">Reference proteome</keyword>
<evidence type="ECO:0000256" key="9">
    <source>
        <dbReference type="ARBA" id="ARBA00040505"/>
    </source>
</evidence>
<comment type="similarity">
    <text evidence="2">Belongs to the aminoglycoside phosphotransferase family.</text>
</comment>
<dbReference type="InterPro" id="IPR002575">
    <property type="entry name" value="Aminoglycoside_PTrfase"/>
</dbReference>
<dbReference type="SUPFAM" id="SSF56112">
    <property type="entry name" value="Protein kinase-like (PK-like)"/>
    <property type="match status" value="1"/>
</dbReference>
<dbReference type="OrthoDB" id="9973935at2759"/>
<organism evidence="11 12">
    <name type="scientific">Phrynocephalus forsythii</name>
    <dbReference type="NCBI Taxonomy" id="171643"/>
    <lineage>
        <taxon>Eukaryota</taxon>
        <taxon>Metazoa</taxon>
        <taxon>Chordata</taxon>
        <taxon>Craniata</taxon>
        <taxon>Vertebrata</taxon>
        <taxon>Euteleostomi</taxon>
        <taxon>Lepidosauria</taxon>
        <taxon>Squamata</taxon>
        <taxon>Bifurcata</taxon>
        <taxon>Unidentata</taxon>
        <taxon>Episquamata</taxon>
        <taxon>Toxicofera</taxon>
        <taxon>Iguania</taxon>
        <taxon>Acrodonta</taxon>
        <taxon>Agamidae</taxon>
        <taxon>Agaminae</taxon>
        <taxon>Phrynocephalus</taxon>
    </lineage>
</organism>
<dbReference type="InterPro" id="IPR011009">
    <property type="entry name" value="Kinase-like_dom_sf"/>
</dbReference>
<protein>
    <recommendedName>
        <fullName evidence="9">Hydroxylysine kinase</fullName>
        <ecNumber evidence="8">2.7.1.81</ecNumber>
    </recommendedName>
</protein>
<dbReference type="InterPro" id="IPR017920">
    <property type="entry name" value="COMM"/>
</dbReference>
<evidence type="ECO:0000256" key="5">
    <source>
        <dbReference type="ARBA" id="ARBA00022777"/>
    </source>
</evidence>
<dbReference type="PANTHER" id="PTHR21064">
    <property type="entry name" value="AMINOGLYCOSIDE PHOSPHOTRANSFERASE DOMAIN-CONTAINING PROTEIN-RELATED"/>
    <property type="match status" value="1"/>
</dbReference>
<dbReference type="PROSITE" id="PS51269">
    <property type="entry name" value="COMM"/>
    <property type="match status" value="1"/>
</dbReference>